<dbReference type="PROSITE" id="PS00211">
    <property type="entry name" value="ABC_TRANSPORTER_1"/>
    <property type="match status" value="1"/>
</dbReference>
<evidence type="ECO:0000256" key="2">
    <source>
        <dbReference type="ARBA" id="ARBA00005417"/>
    </source>
</evidence>
<proteinExistence type="inferred from homology"/>
<comment type="subcellular location">
    <subcellularLocation>
        <location evidence="1">Cell inner membrane</location>
        <topology evidence="1">Peripheral membrane protein</topology>
    </subcellularLocation>
</comment>
<protein>
    <submittedName>
        <fullName evidence="9">ABC transporter ATP-binding protein</fullName>
    </submittedName>
</protein>
<evidence type="ECO:0000256" key="4">
    <source>
        <dbReference type="ARBA" id="ARBA00022475"/>
    </source>
</evidence>
<evidence type="ECO:0000313" key="10">
    <source>
        <dbReference type="Proteomes" id="UP001431963"/>
    </source>
</evidence>
<dbReference type="RefSeq" id="WP_335425038.1">
    <property type="nucleotide sequence ID" value="NZ_JBALHR010000015.1"/>
</dbReference>
<evidence type="ECO:0000256" key="5">
    <source>
        <dbReference type="ARBA" id="ARBA00022741"/>
    </source>
</evidence>
<dbReference type="NCBIfam" id="TIGR01727">
    <property type="entry name" value="oligo_HPY"/>
    <property type="match status" value="1"/>
</dbReference>
<evidence type="ECO:0000256" key="6">
    <source>
        <dbReference type="ARBA" id="ARBA00022840"/>
    </source>
</evidence>
<dbReference type="Pfam" id="PF08352">
    <property type="entry name" value="oligo_HPY"/>
    <property type="match status" value="1"/>
</dbReference>
<feature type="domain" description="ABC transporter" evidence="8">
    <location>
        <begin position="5"/>
        <end position="256"/>
    </location>
</feature>
<gene>
    <name evidence="9" type="ORF">V6590_17815</name>
</gene>
<reference evidence="9" key="1">
    <citation type="submission" date="2024-02" db="EMBL/GenBank/DDBJ databases">
        <title>Genome sequences of strain Gemmobacter sp. JM10B15.</title>
        <authorList>
            <person name="Zhang M."/>
        </authorList>
    </citation>
    <scope>NUCLEOTIDE SEQUENCE</scope>
    <source>
        <strain evidence="9">JM10B15</strain>
    </source>
</reference>
<comment type="similarity">
    <text evidence="2">Belongs to the ABC transporter superfamily.</text>
</comment>
<dbReference type="Gene3D" id="3.40.50.300">
    <property type="entry name" value="P-loop containing nucleotide triphosphate hydrolases"/>
    <property type="match status" value="1"/>
</dbReference>
<keyword evidence="4" id="KW-1003">Cell membrane</keyword>
<dbReference type="Pfam" id="PF00005">
    <property type="entry name" value="ABC_tran"/>
    <property type="match status" value="1"/>
</dbReference>
<evidence type="ECO:0000256" key="7">
    <source>
        <dbReference type="ARBA" id="ARBA00023136"/>
    </source>
</evidence>
<evidence type="ECO:0000259" key="8">
    <source>
        <dbReference type="PROSITE" id="PS50893"/>
    </source>
</evidence>
<keyword evidence="5" id="KW-0547">Nucleotide-binding</keyword>
<sequence>MQPILSVQDLSVTFGPKQGPRLLPAVSGVSLDLRRGEILGLVGESGSGKSVTLRSIPGLTRHYGTLAGKVMWEGRDLVAMSDASLRPILGKDIAMIFQEPMTALNPLLTVGVQITESLKAHTTLDARARIRRAVEVLDLVGIPGAAGRLDDYPHQFSGGMRQRVMIAIALASTPKLLLADEPTTALDVTIQAQILDLIAQLARDFDMGVILVTHDLGVVAQSCDRVAVMYAGRIVEEGTVRAVLGNPRHPYTNGLMRSVPQDVPPRTELFSIPGTPPSLWNMPPGCAFAPRCARATAHCTAEVPPLSALEAGHLAACHCPLGATQ</sequence>
<accession>A0ABU8BZ82</accession>
<dbReference type="PANTHER" id="PTHR43297">
    <property type="entry name" value="OLIGOPEPTIDE TRANSPORT ATP-BINDING PROTEIN APPD"/>
    <property type="match status" value="1"/>
</dbReference>
<dbReference type="InterPro" id="IPR027417">
    <property type="entry name" value="P-loop_NTPase"/>
</dbReference>
<keyword evidence="3" id="KW-0813">Transport</keyword>
<dbReference type="CDD" id="cd03257">
    <property type="entry name" value="ABC_NikE_OppD_transporters"/>
    <property type="match status" value="1"/>
</dbReference>
<organism evidence="9 10">
    <name type="scientific">Gemmobacter denitrificans</name>
    <dbReference type="NCBI Taxonomy" id="3123040"/>
    <lineage>
        <taxon>Bacteria</taxon>
        <taxon>Pseudomonadati</taxon>
        <taxon>Pseudomonadota</taxon>
        <taxon>Alphaproteobacteria</taxon>
        <taxon>Rhodobacterales</taxon>
        <taxon>Paracoccaceae</taxon>
        <taxon>Gemmobacter</taxon>
    </lineage>
</organism>
<dbReference type="PROSITE" id="PS50893">
    <property type="entry name" value="ABC_TRANSPORTER_2"/>
    <property type="match status" value="1"/>
</dbReference>
<evidence type="ECO:0000313" key="9">
    <source>
        <dbReference type="EMBL" id="MEH7830012.1"/>
    </source>
</evidence>
<evidence type="ECO:0000256" key="1">
    <source>
        <dbReference type="ARBA" id="ARBA00004417"/>
    </source>
</evidence>
<dbReference type="Proteomes" id="UP001431963">
    <property type="component" value="Unassembled WGS sequence"/>
</dbReference>
<keyword evidence="7" id="KW-0472">Membrane</keyword>
<keyword evidence="6 9" id="KW-0067">ATP-binding</keyword>
<dbReference type="InterPro" id="IPR050388">
    <property type="entry name" value="ABC_Ni/Peptide_Import"/>
</dbReference>
<dbReference type="InterPro" id="IPR003593">
    <property type="entry name" value="AAA+_ATPase"/>
</dbReference>
<dbReference type="SUPFAM" id="SSF52540">
    <property type="entry name" value="P-loop containing nucleoside triphosphate hydrolases"/>
    <property type="match status" value="1"/>
</dbReference>
<dbReference type="InterPro" id="IPR013563">
    <property type="entry name" value="Oligopep_ABC_C"/>
</dbReference>
<dbReference type="GO" id="GO:0005524">
    <property type="term" value="F:ATP binding"/>
    <property type="evidence" value="ECO:0007669"/>
    <property type="project" value="UniProtKB-KW"/>
</dbReference>
<evidence type="ECO:0000256" key="3">
    <source>
        <dbReference type="ARBA" id="ARBA00022448"/>
    </source>
</evidence>
<name>A0ABU8BZ82_9RHOB</name>
<dbReference type="InterPro" id="IPR017871">
    <property type="entry name" value="ABC_transporter-like_CS"/>
</dbReference>
<dbReference type="SMART" id="SM00382">
    <property type="entry name" value="AAA"/>
    <property type="match status" value="1"/>
</dbReference>
<dbReference type="InterPro" id="IPR003439">
    <property type="entry name" value="ABC_transporter-like_ATP-bd"/>
</dbReference>
<dbReference type="PANTHER" id="PTHR43297:SF2">
    <property type="entry name" value="DIPEPTIDE TRANSPORT ATP-BINDING PROTEIN DPPD"/>
    <property type="match status" value="1"/>
</dbReference>
<keyword evidence="10" id="KW-1185">Reference proteome</keyword>
<dbReference type="EMBL" id="JBALHR010000015">
    <property type="protein sequence ID" value="MEH7830012.1"/>
    <property type="molecule type" value="Genomic_DNA"/>
</dbReference>
<comment type="caution">
    <text evidence="9">The sequence shown here is derived from an EMBL/GenBank/DDBJ whole genome shotgun (WGS) entry which is preliminary data.</text>
</comment>